<dbReference type="GO" id="GO:0044718">
    <property type="term" value="P:siderophore transmembrane transport"/>
    <property type="evidence" value="ECO:0007669"/>
    <property type="project" value="TreeGrafter"/>
</dbReference>
<dbReference type="Gene3D" id="2.170.130.10">
    <property type="entry name" value="TonB-dependent receptor, plug domain"/>
    <property type="match status" value="1"/>
</dbReference>
<evidence type="ECO:0000313" key="5">
    <source>
        <dbReference type="Proteomes" id="UP001333710"/>
    </source>
</evidence>
<evidence type="ECO:0000259" key="3">
    <source>
        <dbReference type="Pfam" id="PF07715"/>
    </source>
</evidence>
<organism evidence="4 5">
    <name type="scientific">Planctobacterium marinum</name>
    <dbReference type="NCBI Taxonomy" id="1631968"/>
    <lineage>
        <taxon>Bacteria</taxon>
        <taxon>Pseudomonadati</taxon>
        <taxon>Pseudomonadota</taxon>
        <taxon>Gammaproteobacteria</taxon>
        <taxon>Alteromonadales</taxon>
        <taxon>Alteromonadaceae</taxon>
        <taxon>Planctobacterium</taxon>
    </lineage>
</organism>
<comment type="subcellular location">
    <subcellularLocation>
        <location evidence="1">Cell outer membrane</location>
        <topology evidence="1">Multi-pass membrane protein</topology>
    </subcellularLocation>
</comment>
<dbReference type="GO" id="GO:0009279">
    <property type="term" value="C:cell outer membrane"/>
    <property type="evidence" value="ECO:0007669"/>
    <property type="project" value="UniProtKB-SubCell"/>
</dbReference>
<keyword evidence="1" id="KW-0812">Transmembrane</keyword>
<gene>
    <name evidence="4" type="ORF">MACH26_25480</name>
</gene>
<dbReference type="PANTHER" id="PTHR30069:SF40">
    <property type="entry name" value="TONB-DEPENDENT RECEPTOR NMB0964-RELATED"/>
    <property type="match status" value="1"/>
</dbReference>
<keyword evidence="1" id="KW-0998">Cell outer membrane</keyword>
<keyword evidence="1" id="KW-0813">Transport</keyword>
<dbReference type="Pfam" id="PF07715">
    <property type="entry name" value="Plug"/>
    <property type="match status" value="1"/>
</dbReference>
<dbReference type="InterPro" id="IPR039426">
    <property type="entry name" value="TonB-dep_rcpt-like"/>
</dbReference>
<evidence type="ECO:0000313" key="4">
    <source>
        <dbReference type="EMBL" id="BDX07027.1"/>
    </source>
</evidence>
<evidence type="ECO:0000256" key="1">
    <source>
        <dbReference type="PROSITE-ProRule" id="PRU01360"/>
    </source>
</evidence>
<proteinExistence type="inferred from homology"/>
<reference evidence="4" key="1">
    <citation type="submission" date="2023-01" db="EMBL/GenBank/DDBJ databases">
        <title>Complete genome sequence of Planctobacterium marinum strain Dej080120_11.</title>
        <authorList>
            <person name="Ueki S."/>
            <person name="Maruyama F."/>
        </authorList>
    </citation>
    <scope>NUCLEOTIDE SEQUENCE</scope>
    <source>
        <strain evidence="4">Dej080120_11</strain>
    </source>
</reference>
<accession>A0AA48HP19</accession>
<dbReference type="SUPFAM" id="SSF49464">
    <property type="entry name" value="Carboxypeptidase regulatory domain-like"/>
    <property type="match status" value="1"/>
</dbReference>
<dbReference type="PANTHER" id="PTHR30069">
    <property type="entry name" value="TONB-DEPENDENT OUTER MEMBRANE RECEPTOR"/>
    <property type="match status" value="1"/>
</dbReference>
<dbReference type="InterPro" id="IPR012910">
    <property type="entry name" value="Plug_dom"/>
</dbReference>
<protein>
    <recommendedName>
        <fullName evidence="3">TonB-dependent receptor plug domain-containing protein</fullName>
    </recommendedName>
</protein>
<dbReference type="Gene3D" id="2.60.40.1120">
    <property type="entry name" value="Carboxypeptidase-like, regulatory domain"/>
    <property type="match status" value="1"/>
</dbReference>
<dbReference type="Pfam" id="PF13620">
    <property type="entry name" value="CarboxypepD_reg"/>
    <property type="match status" value="1"/>
</dbReference>
<feature type="domain" description="TonB-dependent receptor plug" evidence="3">
    <location>
        <begin position="117"/>
        <end position="222"/>
    </location>
</feature>
<keyword evidence="2" id="KW-0732">Signal</keyword>
<feature type="signal peptide" evidence="2">
    <location>
        <begin position="1"/>
        <end position="21"/>
    </location>
</feature>
<dbReference type="GO" id="GO:0015344">
    <property type="term" value="F:siderophore uptake transmembrane transporter activity"/>
    <property type="evidence" value="ECO:0007669"/>
    <property type="project" value="TreeGrafter"/>
</dbReference>
<feature type="chain" id="PRO_5041277149" description="TonB-dependent receptor plug domain-containing protein" evidence="2">
    <location>
        <begin position="22"/>
        <end position="256"/>
    </location>
</feature>
<dbReference type="EMBL" id="AP027272">
    <property type="protein sequence ID" value="BDX07027.1"/>
    <property type="molecule type" value="Genomic_DNA"/>
</dbReference>
<dbReference type="InterPro" id="IPR008969">
    <property type="entry name" value="CarboxyPept-like_regulatory"/>
</dbReference>
<dbReference type="InterPro" id="IPR037066">
    <property type="entry name" value="Plug_dom_sf"/>
</dbReference>
<keyword evidence="1" id="KW-0472">Membrane</keyword>
<dbReference type="PROSITE" id="PS52016">
    <property type="entry name" value="TONB_DEPENDENT_REC_3"/>
    <property type="match status" value="1"/>
</dbReference>
<dbReference type="KEGG" id="pmaw:MACH26_25480"/>
<sequence length="256" mass="26917">MYRVTKIAAMLASILPVSLMAQTLQGVVQDKDGSAVANAEVEIEGIGKTVVTDDSGRFEVDGLPEGINELHIVAPGFAHLHQDINVTEQQDLSMTFTVQRSAIEVIDIVATPIHMSAMESAAPVSVLGGEALRRQQAATLGDSLEKIAGVHTNFHANVASTPVIRGLSGPRVLIAQNGLDVSDVSRVGPDHAVASEASTAQQIEVLRGPATLFYGSGAIGGVVNVVDGRIPLDNTTRGEWLLESNSVDEKNSLLLI</sequence>
<keyword evidence="1" id="KW-1134">Transmembrane beta strand</keyword>
<evidence type="ECO:0000256" key="2">
    <source>
        <dbReference type="SAM" id="SignalP"/>
    </source>
</evidence>
<comment type="similarity">
    <text evidence="1">Belongs to the TonB-dependent receptor family.</text>
</comment>
<dbReference type="AlphaFoldDB" id="A0AA48HP19"/>
<name>A0AA48HP19_9ALTE</name>
<keyword evidence="5" id="KW-1185">Reference proteome</keyword>
<dbReference type="SUPFAM" id="SSF56935">
    <property type="entry name" value="Porins"/>
    <property type="match status" value="1"/>
</dbReference>
<dbReference type="Proteomes" id="UP001333710">
    <property type="component" value="Chromosome"/>
</dbReference>